<comment type="caution">
    <text evidence="6">The sequence shown here is derived from an EMBL/GenBank/DDBJ whole genome shotgun (WGS) entry which is preliminary data.</text>
</comment>
<keyword evidence="1" id="KW-0479">Metal-binding</keyword>
<evidence type="ECO:0000313" key="7">
    <source>
        <dbReference type="Proteomes" id="UP001265746"/>
    </source>
</evidence>
<feature type="compositionally biased region" description="Low complexity" evidence="4">
    <location>
        <begin position="68"/>
        <end position="95"/>
    </location>
</feature>
<feature type="compositionally biased region" description="Low complexity" evidence="4">
    <location>
        <begin position="282"/>
        <end position="291"/>
    </location>
</feature>
<feature type="compositionally biased region" description="Low complexity" evidence="4">
    <location>
        <begin position="198"/>
        <end position="214"/>
    </location>
</feature>
<feature type="compositionally biased region" description="Basic and acidic residues" evidence="4">
    <location>
        <begin position="43"/>
        <end position="67"/>
    </location>
</feature>
<dbReference type="Proteomes" id="UP001265746">
    <property type="component" value="Unassembled WGS sequence"/>
</dbReference>
<accession>A0AAD9VX85</accession>
<evidence type="ECO:0000256" key="2">
    <source>
        <dbReference type="ARBA" id="ARBA00022771"/>
    </source>
</evidence>
<dbReference type="AlphaFoldDB" id="A0AAD9VX85"/>
<feature type="region of interest" description="Disordered" evidence="4">
    <location>
        <begin position="146"/>
        <end position="310"/>
    </location>
</feature>
<evidence type="ECO:0000256" key="4">
    <source>
        <dbReference type="SAM" id="MobiDB-lite"/>
    </source>
</evidence>
<dbReference type="InterPro" id="IPR013085">
    <property type="entry name" value="U1-CZ_Znf_C2H2"/>
</dbReference>
<keyword evidence="7" id="KW-1185">Reference proteome</keyword>
<keyword evidence="2" id="KW-0863">Zinc-finger</keyword>
<evidence type="ECO:0000259" key="5">
    <source>
        <dbReference type="Pfam" id="PF06220"/>
    </source>
</evidence>
<gene>
    <name evidence="6" type="ORF">N8I77_012458</name>
</gene>
<keyword evidence="3" id="KW-0862">Zinc</keyword>
<feature type="compositionally biased region" description="Basic and acidic residues" evidence="4">
    <location>
        <begin position="238"/>
        <end position="254"/>
    </location>
</feature>
<dbReference type="InterPro" id="IPR040023">
    <property type="entry name" value="WBP4"/>
</dbReference>
<dbReference type="Pfam" id="PF06220">
    <property type="entry name" value="zf-U1"/>
    <property type="match status" value="1"/>
</dbReference>
<evidence type="ECO:0000313" key="6">
    <source>
        <dbReference type="EMBL" id="KAK2597689.1"/>
    </source>
</evidence>
<dbReference type="SUPFAM" id="SSF57667">
    <property type="entry name" value="beta-beta-alpha zinc fingers"/>
    <property type="match status" value="1"/>
</dbReference>
<dbReference type="GO" id="GO:0071011">
    <property type="term" value="C:precatalytic spliceosome"/>
    <property type="evidence" value="ECO:0007669"/>
    <property type="project" value="TreeGrafter"/>
</dbReference>
<dbReference type="PANTHER" id="PTHR13173:SF10">
    <property type="entry name" value="WW DOMAIN-BINDING PROTEIN 4"/>
    <property type="match status" value="1"/>
</dbReference>
<name>A0AAD9VX85_PHOAM</name>
<proteinExistence type="predicted"/>
<dbReference type="EMBL" id="JAUJFL010000009">
    <property type="protein sequence ID" value="KAK2597689.1"/>
    <property type="molecule type" value="Genomic_DNA"/>
</dbReference>
<feature type="compositionally biased region" description="Basic residues" evidence="4">
    <location>
        <begin position="299"/>
        <end position="310"/>
    </location>
</feature>
<feature type="region of interest" description="Disordered" evidence="4">
    <location>
        <begin position="29"/>
        <end position="116"/>
    </location>
</feature>
<sequence length="310" mass="33528">MAEYWKSTPKYWCKNCSVYVRDTKLERQNHEATAKHQGAIKRALRDLHRGHEREEREKERAKREIERLNGVVSSDGSGSTSTANAASSSRPRPGASSGGGGGGGAGSLSEAERKRQAEQLASLGVSLPDEFRKDLAMAGDWQVTSTTIVTETDENNPGASARGVHKRERTEEEIEEEKAIKGLFKKPRRWGRDSRTVAGDGDSADLDALLSGGLVVKKQEEDTVKKEEDSEPAAEPVSVKKEEHEPSPIKKEPLDEGVSALAEDGTDTSPKADPPALKTEHGASAAGSAGAQDVPAVAFKKRKPKNIRQK</sequence>
<dbReference type="InterPro" id="IPR036236">
    <property type="entry name" value="Znf_C2H2_sf"/>
</dbReference>
<dbReference type="GO" id="GO:0000398">
    <property type="term" value="P:mRNA splicing, via spliceosome"/>
    <property type="evidence" value="ECO:0007669"/>
    <property type="project" value="InterPro"/>
</dbReference>
<dbReference type="GO" id="GO:0003723">
    <property type="term" value="F:RNA binding"/>
    <property type="evidence" value="ECO:0007669"/>
    <property type="project" value="TreeGrafter"/>
</dbReference>
<feature type="compositionally biased region" description="Basic and acidic residues" evidence="4">
    <location>
        <begin position="217"/>
        <end position="228"/>
    </location>
</feature>
<dbReference type="Gene3D" id="3.30.160.60">
    <property type="entry name" value="Classic Zinc Finger"/>
    <property type="match status" value="1"/>
</dbReference>
<dbReference type="PANTHER" id="PTHR13173">
    <property type="entry name" value="WW DOMAIN BINDING PROTEIN 4"/>
    <property type="match status" value="1"/>
</dbReference>
<feature type="compositionally biased region" description="Gly residues" evidence="4">
    <location>
        <begin position="96"/>
        <end position="106"/>
    </location>
</feature>
<reference evidence="6" key="1">
    <citation type="submission" date="2023-06" db="EMBL/GenBank/DDBJ databases">
        <authorList>
            <person name="Noh H."/>
        </authorList>
    </citation>
    <scope>NUCLEOTIDE SEQUENCE</scope>
    <source>
        <strain evidence="6">DUCC20226</strain>
    </source>
</reference>
<feature type="domain" description="U1-C C2H2-type zinc finger" evidence="5">
    <location>
        <begin position="9"/>
        <end position="42"/>
    </location>
</feature>
<protein>
    <recommendedName>
        <fullName evidence="5">U1-C C2H2-type zinc finger domain-containing protein</fullName>
    </recommendedName>
</protein>
<evidence type="ECO:0000256" key="3">
    <source>
        <dbReference type="ARBA" id="ARBA00022833"/>
    </source>
</evidence>
<organism evidence="6 7">
    <name type="scientific">Phomopsis amygdali</name>
    <name type="common">Fusicoccum amygdali</name>
    <dbReference type="NCBI Taxonomy" id="1214568"/>
    <lineage>
        <taxon>Eukaryota</taxon>
        <taxon>Fungi</taxon>
        <taxon>Dikarya</taxon>
        <taxon>Ascomycota</taxon>
        <taxon>Pezizomycotina</taxon>
        <taxon>Sordariomycetes</taxon>
        <taxon>Sordariomycetidae</taxon>
        <taxon>Diaporthales</taxon>
        <taxon>Diaporthaceae</taxon>
        <taxon>Diaporthe</taxon>
    </lineage>
</organism>
<evidence type="ECO:0000256" key="1">
    <source>
        <dbReference type="ARBA" id="ARBA00022723"/>
    </source>
</evidence>
<feature type="compositionally biased region" description="Polar residues" evidence="4">
    <location>
        <begin position="146"/>
        <end position="158"/>
    </location>
</feature>
<dbReference type="GO" id="GO:0008270">
    <property type="term" value="F:zinc ion binding"/>
    <property type="evidence" value="ECO:0007669"/>
    <property type="project" value="UniProtKB-KW"/>
</dbReference>